<keyword evidence="5 6" id="KW-0472">Membrane</keyword>
<gene>
    <name evidence="7" type="ORF">LPJ53_001588</name>
</gene>
<dbReference type="InterPro" id="IPR050930">
    <property type="entry name" value="MFS_Vesicular_Transporter"/>
</dbReference>
<dbReference type="GO" id="GO:0022857">
    <property type="term" value="F:transmembrane transporter activity"/>
    <property type="evidence" value="ECO:0007669"/>
    <property type="project" value="InterPro"/>
</dbReference>
<dbReference type="SUPFAM" id="SSF103473">
    <property type="entry name" value="MFS general substrate transporter"/>
    <property type="match status" value="1"/>
</dbReference>
<organism evidence="7 8">
    <name type="scientific">Coemansia erecta</name>
    <dbReference type="NCBI Taxonomy" id="147472"/>
    <lineage>
        <taxon>Eukaryota</taxon>
        <taxon>Fungi</taxon>
        <taxon>Fungi incertae sedis</taxon>
        <taxon>Zoopagomycota</taxon>
        <taxon>Kickxellomycotina</taxon>
        <taxon>Kickxellomycetes</taxon>
        <taxon>Kickxellales</taxon>
        <taxon>Kickxellaceae</taxon>
        <taxon>Coemansia</taxon>
    </lineage>
</organism>
<comment type="caution">
    <text evidence="7">The sequence shown here is derived from an EMBL/GenBank/DDBJ whole genome shotgun (WGS) entry which is preliminary data.</text>
</comment>
<keyword evidence="4 6" id="KW-1133">Transmembrane helix</keyword>
<sequence>MFEDMELASESQIGIVTTMFGIGALITSIFSGILSDRTGSRKLLLVIGAIGYSACGIMLYFAHKLWHILLYRLLNGLASGCVYPIAIATVVAVGSLLATLLAFGIKEPLSVHARMLEKREISVLRKEISIDDSESSSLSVNSDAEDFKNTKNSMPLWKLIFQWQVLSASITTLSMGMLVGSLESVLPLYSKDKFGASASKIGLLFVLNGSVAILLSAPIGWVINRLISRHKEKMRMYIVLTGLALTGVAVLILGFGTSFAMILAFEALLSASILVVNIPVMSSFGDFVNGLGLNSMAQCYGIYNLFWALSSTIAPPAATFLYTQIGYRSTVSGLLTGLCVICALLALGEPIKRIYQSLTRTSDISRNGHLSVEEEE</sequence>
<dbReference type="AlphaFoldDB" id="A0A9W7Y631"/>
<feature type="transmembrane region" description="Helical" evidence="6">
    <location>
        <begin position="236"/>
        <end position="255"/>
    </location>
</feature>
<evidence type="ECO:0000256" key="2">
    <source>
        <dbReference type="ARBA" id="ARBA00022448"/>
    </source>
</evidence>
<comment type="subcellular location">
    <subcellularLocation>
        <location evidence="1">Membrane</location>
        <topology evidence="1">Multi-pass membrane protein</topology>
    </subcellularLocation>
</comment>
<dbReference type="OrthoDB" id="5086884at2759"/>
<dbReference type="PANTHER" id="PTHR23506">
    <property type="entry name" value="GH10249P"/>
    <property type="match status" value="1"/>
</dbReference>
<name>A0A9W7Y631_9FUNG</name>
<protein>
    <recommendedName>
        <fullName evidence="9">MFS general substrate transporter</fullName>
    </recommendedName>
</protein>
<evidence type="ECO:0000256" key="3">
    <source>
        <dbReference type="ARBA" id="ARBA00022692"/>
    </source>
</evidence>
<dbReference type="EMBL" id="JANBOJ010000041">
    <property type="protein sequence ID" value="KAJ1724125.1"/>
    <property type="molecule type" value="Genomic_DNA"/>
</dbReference>
<dbReference type="PANTHER" id="PTHR23506:SF23">
    <property type="entry name" value="GH10249P"/>
    <property type="match status" value="1"/>
</dbReference>
<feature type="transmembrane region" description="Helical" evidence="6">
    <location>
        <begin position="82"/>
        <end position="105"/>
    </location>
</feature>
<accession>A0A9W7Y631</accession>
<keyword evidence="3 6" id="KW-0812">Transmembrane</keyword>
<evidence type="ECO:0000256" key="5">
    <source>
        <dbReference type="ARBA" id="ARBA00023136"/>
    </source>
</evidence>
<dbReference type="InterPro" id="IPR011701">
    <property type="entry name" value="MFS"/>
</dbReference>
<feature type="transmembrane region" description="Helical" evidence="6">
    <location>
        <begin position="201"/>
        <end position="224"/>
    </location>
</feature>
<evidence type="ECO:0000313" key="7">
    <source>
        <dbReference type="EMBL" id="KAJ1724125.1"/>
    </source>
</evidence>
<dbReference type="Pfam" id="PF07690">
    <property type="entry name" value="MFS_1"/>
    <property type="match status" value="1"/>
</dbReference>
<dbReference type="Proteomes" id="UP001149813">
    <property type="component" value="Unassembled WGS sequence"/>
</dbReference>
<dbReference type="GO" id="GO:0016020">
    <property type="term" value="C:membrane"/>
    <property type="evidence" value="ECO:0007669"/>
    <property type="project" value="UniProtKB-SubCell"/>
</dbReference>
<keyword evidence="8" id="KW-1185">Reference proteome</keyword>
<dbReference type="InterPro" id="IPR036259">
    <property type="entry name" value="MFS_trans_sf"/>
</dbReference>
<reference evidence="7" key="1">
    <citation type="submission" date="2022-07" db="EMBL/GenBank/DDBJ databases">
        <title>Phylogenomic reconstructions and comparative analyses of Kickxellomycotina fungi.</title>
        <authorList>
            <person name="Reynolds N.K."/>
            <person name="Stajich J.E."/>
            <person name="Barry K."/>
            <person name="Grigoriev I.V."/>
            <person name="Crous P."/>
            <person name="Smith M.E."/>
        </authorList>
    </citation>
    <scope>NUCLEOTIDE SEQUENCE</scope>
    <source>
        <strain evidence="7">NBRC 32514</strain>
    </source>
</reference>
<feature type="transmembrane region" description="Helical" evidence="6">
    <location>
        <begin position="43"/>
        <end position="62"/>
    </location>
</feature>
<keyword evidence="2" id="KW-0813">Transport</keyword>
<dbReference type="Gene3D" id="1.20.1250.20">
    <property type="entry name" value="MFS general substrate transporter like domains"/>
    <property type="match status" value="2"/>
</dbReference>
<feature type="transmembrane region" description="Helical" evidence="6">
    <location>
        <begin position="12"/>
        <end position="34"/>
    </location>
</feature>
<proteinExistence type="predicted"/>
<evidence type="ECO:0008006" key="9">
    <source>
        <dbReference type="Google" id="ProtNLM"/>
    </source>
</evidence>
<feature type="transmembrane region" description="Helical" evidence="6">
    <location>
        <begin position="329"/>
        <end position="347"/>
    </location>
</feature>
<feature type="transmembrane region" description="Helical" evidence="6">
    <location>
        <begin position="261"/>
        <end position="280"/>
    </location>
</feature>
<evidence type="ECO:0000256" key="6">
    <source>
        <dbReference type="SAM" id="Phobius"/>
    </source>
</evidence>
<evidence type="ECO:0000256" key="4">
    <source>
        <dbReference type="ARBA" id="ARBA00022989"/>
    </source>
</evidence>
<evidence type="ECO:0000313" key="8">
    <source>
        <dbReference type="Proteomes" id="UP001149813"/>
    </source>
</evidence>
<feature type="transmembrane region" description="Helical" evidence="6">
    <location>
        <begin position="159"/>
        <end position="181"/>
    </location>
</feature>
<evidence type="ECO:0000256" key="1">
    <source>
        <dbReference type="ARBA" id="ARBA00004141"/>
    </source>
</evidence>